<comment type="caution">
    <text evidence="1">The sequence shown here is derived from an EMBL/GenBank/DDBJ whole genome shotgun (WGS) entry which is preliminary data.</text>
</comment>
<accession>A0ABR1P0H1</accession>
<organism evidence="1 2">
    <name type="scientific">Diaporthe eres</name>
    <name type="common">Phomopsis oblonga</name>
    <dbReference type="NCBI Taxonomy" id="83184"/>
    <lineage>
        <taxon>Eukaryota</taxon>
        <taxon>Fungi</taxon>
        <taxon>Dikarya</taxon>
        <taxon>Ascomycota</taxon>
        <taxon>Pezizomycotina</taxon>
        <taxon>Sordariomycetes</taxon>
        <taxon>Sordariomycetidae</taxon>
        <taxon>Diaporthales</taxon>
        <taxon>Diaporthaceae</taxon>
        <taxon>Diaporthe</taxon>
        <taxon>Diaporthe eres species complex</taxon>
    </lineage>
</organism>
<protein>
    <recommendedName>
        <fullName evidence="3">Fungal N-terminal domain-containing protein</fullName>
    </recommendedName>
</protein>
<reference evidence="1 2" key="1">
    <citation type="submission" date="2024-02" db="EMBL/GenBank/DDBJ databases">
        <title>De novo assembly and annotation of 12 fungi associated with fruit tree decline syndrome in Ontario, Canada.</title>
        <authorList>
            <person name="Sulman M."/>
            <person name="Ellouze W."/>
            <person name="Ilyukhin E."/>
        </authorList>
    </citation>
    <scope>NUCLEOTIDE SEQUENCE [LARGE SCALE GENOMIC DNA]</scope>
    <source>
        <strain evidence="1 2">M169</strain>
    </source>
</reference>
<name>A0ABR1P0H1_DIAER</name>
<evidence type="ECO:0000313" key="1">
    <source>
        <dbReference type="EMBL" id="KAK7722797.1"/>
    </source>
</evidence>
<gene>
    <name evidence="1" type="ORF">SLS63_009192</name>
</gene>
<evidence type="ECO:0008006" key="3">
    <source>
        <dbReference type="Google" id="ProtNLM"/>
    </source>
</evidence>
<dbReference type="Proteomes" id="UP001430848">
    <property type="component" value="Unassembled WGS sequence"/>
</dbReference>
<keyword evidence="2" id="KW-1185">Reference proteome</keyword>
<proteinExistence type="predicted"/>
<sequence>MAELLGVVASGLSVAQIAGSIVITSLKVKGLLDEAKDAPQSLGYMLGHIELLTDILCEETSSDDQGAGANPPLLPATSHLQQAMQKALTQCQAAGKQLETLATILTSQIDAARGGVRRKRAMFKVVLKKAVLAEHEARLQKTVQLLTLVQGACTL</sequence>
<evidence type="ECO:0000313" key="2">
    <source>
        <dbReference type="Proteomes" id="UP001430848"/>
    </source>
</evidence>
<dbReference type="EMBL" id="JAKNSF020000065">
    <property type="protein sequence ID" value="KAK7722797.1"/>
    <property type="molecule type" value="Genomic_DNA"/>
</dbReference>